<proteinExistence type="predicted"/>
<dbReference type="AlphaFoldDB" id="A0A0G4E4U1"/>
<evidence type="ECO:0000313" key="2">
    <source>
        <dbReference type="EMBL" id="CEK42018.1"/>
    </source>
</evidence>
<organism evidence="2">
    <name type="scientific">Pseudomonas fluorescens (strain SBW25)</name>
    <dbReference type="NCBI Taxonomy" id="216595"/>
    <lineage>
        <taxon>Bacteria</taxon>
        <taxon>Pseudomonadati</taxon>
        <taxon>Pseudomonadota</taxon>
        <taxon>Gammaproteobacteria</taxon>
        <taxon>Pseudomonadales</taxon>
        <taxon>Pseudomonadaceae</taxon>
        <taxon>Pseudomonas</taxon>
    </lineage>
</organism>
<sequence>MQAAFDLFGDIVETKQVSKPKAPAMPKPRAAATLDRRKIWGEGGYLATLDDDDTSINTTESFTENATIERLEQALFMSPVIRSGMWVEDGSFYAYRIMKPVMGPRMFGEKGSLLHDCTEMMLKASAQKVLDESYDDTGSWLPRWAYWLFCYRLRKAGPTEDPYELLKAFTAVMTQLDFLDASRKGDSLRRVTKRLHMQKKRAEARAAGADLADDADDDTFDEPELKTA</sequence>
<feature type="compositionally biased region" description="Acidic residues" evidence="1">
    <location>
        <begin position="211"/>
        <end position="222"/>
    </location>
</feature>
<accession>A0A0G4E4U1</accession>
<protein>
    <submittedName>
        <fullName evidence="2">Uncharacterized protein</fullName>
    </submittedName>
</protein>
<reference evidence="2" key="2">
    <citation type="submission" date="2015-06" db="EMBL/GenBank/DDBJ databases">
        <title>Environmentally co-occuring mercury resistance plasmids are genetically and phenotypically diverse and confer variable context-dependent fitness effects.</title>
        <authorList>
            <person name="Hall J.P.J."/>
            <person name="Harrison E."/>
            <person name="Lilley A.K."/>
            <person name="Paterson S."/>
            <person name="Spiers A.J."/>
            <person name="Brockhurst M.A."/>
        </authorList>
    </citation>
    <scope>NUCLEOTIDE SEQUENCE [LARGE SCALE GENOMIC DNA]</scope>
    <source>
        <strain evidence="2">SBW25</strain>
        <plasmid evidence="2">pQBR57</plasmid>
    </source>
</reference>
<geneLocation type="plasmid" evidence="2">
    <name>pQBR57</name>
</geneLocation>
<name>A0A0G4E4U1_PSEFS</name>
<feature type="region of interest" description="Disordered" evidence="1">
    <location>
        <begin position="203"/>
        <end position="228"/>
    </location>
</feature>
<keyword evidence="2" id="KW-0614">Plasmid</keyword>
<dbReference type="RefSeq" id="WP_192963238.1">
    <property type="nucleotide sequence ID" value="NZ_LN713926.1"/>
</dbReference>
<evidence type="ECO:0000256" key="1">
    <source>
        <dbReference type="SAM" id="MobiDB-lite"/>
    </source>
</evidence>
<dbReference type="EMBL" id="LN713926">
    <property type="protein sequence ID" value="CEK42018.1"/>
    <property type="molecule type" value="Genomic_DNA"/>
</dbReference>
<reference evidence="2" key="1">
    <citation type="submission" date="2014-12" db="EMBL/GenBank/DDBJ databases">
        <authorList>
            <person name="Hall J."/>
        </authorList>
    </citation>
    <scope>NUCLEOTIDE SEQUENCE [LARGE SCALE GENOMIC DNA]</scope>
    <source>
        <strain evidence="2">SBW25</strain>
        <plasmid evidence="2">pQBR57</plasmid>
    </source>
</reference>
<gene>
    <name evidence="2" type="ORF">PQBR57_0065</name>
</gene>